<proteinExistence type="predicted"/>
<comment type="caution">
    <text evidence="7">The sequence shown here is derived from an EMBL/GenBank/DDBJ whole genome shotgun (WGS) entry which is preliminary data.</text>
</comment>
<keyword evidence="2" id="KW-0479">Metal-binding</keyword>
<accession>A0A1B8U088</accession>
<dbReference type="STRING" id="996801.BW723_12595"/>
<evidence type="ECO:0000259" key="6">
    <source>
        <dbReference type="Pfam" id="PF07687"/>
    </source>
</evidence>
<dbReference type="Pfam" id="PF07687">
    <property type="entry name" value="M20_dimer"/>
    <property type="match status" value="1"/>
</dbReference>
<keyword evidence="4" id="KW-0862">Zinc</keyword>
<dbReference type="AlphaFoldDB" id="A0A1B8U088"/>
<dbReference type="InterPro" id="IPR011650">
    <property type="entry name" value="Peptidase_M20_dimer"/>
</dbReference>
<evidence type="ECO:0000313" key="7">
    <source>
        <dbReference type="EMBL" id="OBY65267.1"/>
    </source>
</evidence>
<dbReference type="EMBL" id="LSFL01000031">
    <property type="protein sequence ID" value="OBY65267.1"/>
    <property type="molecule type" value="Genomic_DNA"/>
</dbReference>
<dbReference type="SUPFAM" id="SSF55031">
    <property type="entry name" value="Bacterial exopeptidase dimerisation domain"/>
    <property type="match status" value="1"/>
</dbReference>
<protein>
    <submittedName>
        <fullName evidence="7">Acetylornithine deacetylase</fullName>
    </submittedName>
</protein>
<name>A0A1B8U088_9FLAO</name>
<keyword evidence="3" id="KW-0378">Hydrolase</keyword>
<comment type="cofactor">
    <cofactor evidence="1">
        <name>Zn(2+)</name>
        <dbReference type="ChEBI" id="CHEBI:29105"/>
    </cofactor>
</comment>
<keyword evidence="8" id="KW-1185">Reference proteome</keyword>
<evidence type="ECO:0000256" key="3">
    <source>
        <dbReference type="ARBA" id="ARBA00022801"/>
    </source>
</evidence>
<dbReference type="PANTHER" id="PTHR43808">
    <property type="entry name" value="ACETYLORNITHINE DEACETYLASE"/>
    <property type="match status" value="1"/>
</dbReference>
<dbReference type="Gene3D" id="3.40.630.10">
    <property type="entry name" value="Zn peptidases"/>
    <property type="match status" value="1"/>
</dbReference>
<dbReference type="Proteomes" id="UP000092612">
    <property type="component" value="Unassembled WGS sequence"/>
</dbReference>
<organism evidence="7 8">
    <name type="scientific">Polaribacter reichenbachii</name>
    <dbReference type="NCBI Taxonomy" id="996801"/>
    <lineage>
        <taxon>Bacteria</taxon>
        <taxon>Pseudomonadati</taxon>
        <taxon>Bacteroidota</taxon>
        <taxon>Flavobacteriia</taxon>
        <taxon>Flavobacteriales</taxon>
        <taxon>Flavobacteriaceae</taxon>
    </lineage>
</organism>
<dbReference type="RefSeq" id="WP_068360506.1">
    <property type="nucleotide sequence ID" value="NZ_CP019337.1"/>
</dbReference>
<dbReference type="InterPro" id="IPR001261">
    <property type="entry name" value="ArgE/DapE_CS"/>
</dbReference>
<dbReference type="GO" id="GO:0008777">
    <property type="term" value="F:acetylornithine deacetylase activity"/>
    <property type="evidence" value="ECO:0007669"/>
    <property type="project" value="TreeGrafter"/>
</dbReference>
<keyword evidence="5" id="KW-0170">Cobalt</keyword>
<evidence type="ECO:0000256" key="4">
    <source>
        <dbReference type="ARBA" id="ARBA00022833"/>
    </source>
</evidence>
<evidence type="ECO:0000256" key="1">
    <source>
        <dbReference type="ARBA" id="ARBA00001947"/>
    </source>
</evidence>
<dbReference type="PANTHER" id="PTHR43808:SF31">
    <property type="entry name" value="N-ACETYL-L-CITRULLINE DEACETYLASE"/>
    <property type="match status" value="1"/>
</dbReference>
<dbReference type="GO" id="GO:0046872">
    <property type="term" value="F:metal ion binding"/>
    <property type="evidence" value="ECO:0007669"/>
    <property type="project" value="UniProtKB-KW"/>
</dbReference>
<gene>
    <name evidence="7" type="ORF">LPB301_09175</name>
</gene>
<evidence type="ECO:0000313" key="8">
    <source>
        <dbReference type="Proteomes" id="UP000092612"/>
    </source>
</evidence>
<dbReference type="InterPro" id="IPR002933">
    <property type="entry name" value="Peptidase_M20"/>
</dbReference>
<dbReference type="Gene3D" id="3.30.70.360">
    <property type="match status" value="1"/>
</dbReference>
<feature type="domain" description="Peptidase M20 dimerisation" evidence="6">
    <location>
        <begin position="168"/>
        <end position="264"/>
    </location>
</feature>
<evidence type="ECO:0000256" key="2">
    <source>
        <dbReference type="ARBA" id="ARBA00022723"/>
    </source>
</evidence>
<dbReference type="GO" id="GO:0006526">
    <property type="term" value="P:L-arginine biosynthetic process"/>
    <property type="evidence" value="ECO:0007669"/>
    <property type="project" value="TreeGrafter"/>
</dbReference>
<dbReference type="OrthoDB" id="9792335at2"/>
<reference evidence="8" key="1">
    <citation type="submission" date="2016-02" db="EMBL/GenBank/DDBJ databases">
        <title>Paenibacillus sp. LPB0068, isolated from Crassostrea gigas.</title>
        <authorList>
            <person name="Shin S.-K."/>
            <person name="Yi H."/>
        </authorList>
    </citation>
    <scope>NUCLEOTIDE SEQUENCE [LARGE SCALE GENOMIC DNA]</scope>
    <source>
        <strain evidence="8">KCTC 23969</strain>
    </source>
</reference>
<dbReference type="Pfam" id="PF01546">
    <property type="entry name" value="Peptidase_M20"/>
    <property type="match status" value="1"/>
</dbReference>
<dbReference type="InterPro" id="IPR050072">
    <property type="entry name" value="Peptidase_M20A"/>
</dbReference>
<evidence type="ECO:0000256" key="5">
    <source>
        <dbReference type="ARBA" id="ARBA00023285"/>
    </source>
</evidence>
<dbReference type="SUPFAM" id="SSF53187">
    <property type="entry name" value="Zn-dependent exopeptidases"/>
    <property type="match status" value="1"/>
</dbReference>
<dbReference type="CDD" id="cd05651">
    <property type="entry name" value="M20_ArgE_DapE-like"/>
    <property type="match status" value="1"/>
</dbReference>
<dbReference type="PROSITE" id="PS00758">
    <property type="entry name" value="ARGE_DAPE_CPG2_1"/>
    <property type="match status" value="1"/>
</dbReference>
<sequence>MTIEKLTEKAISLLKSLIETQSFSTEEDKTAALIEAWFIEFEIPFKRTKNNVWATNKHFDESKPTLLLNSHHDTVKPNSAYTNDPLKAFVEDGKLFGLGSNDAGGCLVSLIATFTNFYAQENLKYNLVIVASAEEENSGPNGLNSMLPIIPKIDVAIVGEPTLMNLAVAEKGLVVFDAVVKGTPSHAAHPNDNNSIYNTIEVLQWFKDFKFEKSSEALGDVKMTVTQINAGKQHNVVPAHVDLVVDVRVNDAYSNQEIATILQEQSPCTEIIPRSLRLNSSSISTDHDLVKAGIAMGRETYGSPTLSDQSVLSCQSLKLGPGDSTRSHSANEFIYLAEIEEGIQIYVELLNTVIVKKMSPRAQSRG</sequence>
<dbReference type="InterPro" id="IPR036264">
    <property type="entry name" value="Bact_exopeptidase_dim_dom"/>
</dbReference>
<dbReference type="KEGG" id="prn:BW723_12595"/>